<evidence type="ECO:0000256" key="1">
    <source>
        <dbReference type="SAM" id="MobiDB-lite"/>
    </source>
</evidence>
<dbReference type="GeneID" id="28817322"/>
<keyword evidence="3" id="KW-1185">Reference proteome</keyword>
<dbReference type="RefSeq" id="XP_018072639.1">
    <property type="nucleotide sequence ID" value="XM_018207596.1"/>
</dbReference>
<accession>A0A194XDQ4</accession>
<proteinExistence type="predicted"/>
<dbReference type="Proteomes" id="UP000070700">
    <property type="component" value="Unassembled WGS sequence"/>
</dbReference>
<dbReference type="KEGG" id="psco:LY89DRAFT_44812"/>
<evidence type="ECO:0000313" key="3">
    <source>
        <dbReference type="Proteomes" id="UP000070700"/>
    </source>
</evidence>
<organism evidence="2 3">
    <name type="scientific">Mollisia scopiformis</name>
    <name type="common">Conifer needle endophyte fungus</name>
    <name type="synonym">Phialocephala scopiformis</name>
    <dbReference type="NCBI Taxonomy" id="149040"/>
    <lineage>
        <taxon>Eukaryota</taxon>
        <taxon>Fungi</taxon>
        <taxon>Dikarya</taxon>
        <taxon>Ascomycota</taxon>
        <taxon>Pezizomycotina</taxon>
        <taxon>Leotiomycetes</taxon>
        <taxon>Helotiales</taxon>
        <taxon>Mollisiaceae</taxon>
        <taxon>Mollisia</taxon>
    </lineage>
</organism>
<reference evidence="2 3" key="1">
    <citation type="submission" date="2015-10" db="EMBL/GenBank/DDBJ databases">
        <title>Full genome of DAOMC 229536 Phialocephala scopiformis, a fungal endophyte of spruce producing the potent anti-insectan compound rugulosin.</title>
        <authorList>
            <consortium name="DOE Joint Genome Institute"/>
            <person name="Walker A.K."/>
            <person name="Frasz S.L."/>
            <person name="Seifert K.A."/>
            <person name="Miller J.D."/>
            <person name="Mondo S.J."/>
            <person name="Labutti K."/>
            <person name="Lipzen A."/>
            <person name="Dockter R."/>
            <person name="Kennedy M."/>
            <person name="Grigoriev I.V."/>
            <person name="Spatafora J.W."/>
        </authorList>
    </citation>
    <scope>NUCLEOTIDE SEQUENCE [LARGE SCALE GENOMIC DNA]</scope>
    <source>
        <strain evidence="2 3">CBS 120377</strain>
    </source>
</reference>
<dbReference type="STRING" id="149040.A0A194XDQ4"/>
<gene>
    <name evidence="2" type="ORF">LY89DRAFT_44812</name>
</gene>
<dbReference type="AlphaFoldDB" id="A0A194XDQ4"/>
<feature type="region of interest" description="Disordered" evidence="1">
    <location>
        <begin position="239"/>
        <end position="272"/>
    </location>
</feature>
<evidence type="ECO:0000313" key="2">
    <source>
        <dbReference type="EMBL" id="KUJ18284.1"/>
    </source>
</evidence>
<feature type="compositionally biased region" description="Low complexity" evidence="1">
    <location>
        <begin position="45"/>
        <end position="85"/>
    </location>
</feature>
<feature type="compositionally biased region" description="Basic residues" evidence="1">
    <location>
        <begin position="263"/>
        <end position="272"/>
    </location>
</feature>
<protein>
    <submittedName>
        <fullName evidence="2">Uncharacterized protein</fullName>
    </submittedName>
</protein>
<feature type="compositionally biased region" description="Basic and acidic residues" evidence="1">
    <location>
        <begin position="242"/>
        <end position="262"/>
    </location>
</feature>
<dbReference type="InParanoid" id="A0A194XDQ4"/>
<dbReference type="OrthoDB" id="409136at2759"/>
<feature type="region of interest" description="Disordered" evidence="1">
    <location>
        <begin position="28"/>
        <end position="85"/>
    </location>
</feature>
<sequence>MAAPFRAWLDSDEVPAIGFATTPRRVESPDSFFESLSKSKKAPESGPLSFSRTSTSSSSGSSDGSVTDDTPSRKSSASTAPSTAPSIDVQVPWHVHVAHLPQPTAVPITARYSLPCEFLFAGCQIAFPPDEYENWILHSLTHFPRSDPPKKCVCTICDNDDAVFSTEGDQRSRILNWSTRMHHIGEHFEHEYIYEDMRPDFFVIKHVESRLNEEDFKSAMSYSERPPINNLVSYGFKTPAMRRQERRDNAQFINQRDEDRRRERQRRLQVRH</sequence>
<name>A0A194XDQ4_MOLSC</name>
<dbReference type="EMBL" id="KQ947413">
    <property type="protein sequence ID" value="KUJ18284.1"/>
    <property type="molecule type" value="Genomic_DNA"/>
</dbReference>